<evidence type="ECO:0000256" key="11">
    <source>
        <dbReference type="ARBA" id="ARBA00023204"/>
    </source>
</evidence>
<feature type="compositionally biased region" description="Polar residues" evidence="14">
    <location>
        <begin position="417"/>
        <end position="440"/>
    </location>
</feature>
<dbReference type="InterPro" id="IPR036279">
    <property type="entry name" value="5-3_exonuclease_C_sf"/>
</dbReference>
<dbReference type="SMART" id="SM00279">
    <property type="entry name" value="HhH2"/>
    <property type="match status" value="1"/>
</dbReference>
<evidence type="ECO:0000256" key="6">
    <source>
        <dbReference type="ARBA" id="ARBA00022763"/>
    </source>
</evidence>
<dbReference type="STRING" id="121845.A0A1S3DBP6"/>
<dbReference type="Pfam" id="PF00867">
    <property type="entry name" value="XPG_I"/>
    <property type="match status" value="1"/>
</dbReference>
<keyword evidence="13" id="KW-0228">DNA excision</keyword>
<keyword evidence="6 13" id="KW-0227">DNA damage</keyword>
<keyword evidence="5" id="KW-0255">Endonuclease</keyword>
<dbReference type="InterPro" id="IPR019974">
    <property type="entry name" value="XPG_CS"/>
</dbReference>
<keyword evidence="9 13" id="KW-0460">Magnesium</keyword>
<dbReference type="GO" id="GO:0046872">
    <property type="term" value="F:metal ion binding"/>
    <property type="evidence" value="ECO:0007669"/>
    <property type="project" value="UniProtKB-UniRule"/>
</dbReference>
<keyword evidence="2" id="KW-0597">Phosphoprotein</keyword>
<comment type="subcellular location">
    <subcellularLocation>
        <location evidence="1 13">Nucleus</location>
    </subcellularLocation>
</comment>
<sequence>MCLFLQYVNYCMKYIHMLLAHKIKVIMVFDGRHLPAKEATEEDRRKKRDSHKAKAAELLILDRGSEAQSHLRQSVDVTHKMALNVIQACRARGVDCIVAPFEADAQMAYLNIAGYADYVITEDSDLLVFGAKKIIYKLDLSGNCCFMDREKLPSALKMPLAKFTDAKFRYMCILSGCDYWTGIKGMGLKKAKDYVFSIMDPDFENALRKINVYGKIGSYVKITKEFLTSFHNTNLMFLYQPVYDPVSKEVVPLNPLESEMRDEVFSQLSLKELELPKDQAFQLALGNLDPFSLEEMDQWNPDSEENLPVTSIWSKQYEKPCDRHSSEESVSEPPVFQKLKPVASSPLKERPASRSISSQISVERNINGAQSPQNGFRTPEKMAGKRKIDETGKLFIKIDRMILRFFARFTVEKAPKTTPTSQTAGNTSTSQSVQGTNPDAKSSKEETSPKVPAINAFAKMMERQVVCS</sequence>
<evidence type="ECO:0000313" key="16">
    <source>
        <dbReference type="Proteomes" id="UP000079169"/>
    </source>
</evidence>
<dbReference type="InterPro" id="IPR029060">
    <property type="entry name" value="PIN-like_dom_sf"/>
</dbReference>
<dbReference type="GO" id="GO:0006310">
    <property type="term" value="P:DNA recombination"/>
    <property type="evidence" value="ECO:0007669"/>
    <property type="project" value="TreeGrafter"/>
</dbReference>
<evidence type="ECO:0000259" key="15">
    <source>
        <dbReference type="SMART" id="SM00484"/>
    </source>
</evidence>
<dbReference type="Proteomes" id="UP000079169">
    <property type="component" value="Unplaced"/>
</dbReference>
<dbReference type="FunFam" id="3.40.50.1010:FF:000111">
    <property type="entry name" value="Exonuclease 1"/>
    <property type="match status" value="1"/>
</dbReference>
<reference evidence="17" key="1">
    <citation type="submission" date="2025-08" db="UniProtKB">
        <authorList>
            <consortium name="RefSeq"/>
        </authorList>
    </citation>
    <scope>IDENTIFICATION</scope>
</reference>
<protein>
    <recommendedName>
        <fullName evidence="13">Exonuclease 1</fullName>
        <ecNumber evidence="13">3.1.-.-</ecNumber>
    </recommendedName>
</protein>
<dbReference type="CTD" id="35119"/>
<evidence type="ECO:0000256" key="2">
    <source>
        <dbReference type="ARBA" id="ARBA00022553"/>
    </source>
</evidence>
<keyword evidence="16" id="KW-1185">Reference proteome</keyword>
<dbReference type="InterPro" id="IPR006086">
    <property type="entry name" value="XPG-I_dom"/>
</dbReference>
<dbReference type="PANTHER" id="PTHR11081">
    <property type="entry name" value="FLAP ENDONUCLEASE FAMILY MEMBER"/>
    <property type="match status" value="1"/>
</dbReference>
<dbReference type="AlphaFoldDB" id="A0A1S3DBP6"/>
<keyword evidence="7 13" id="KW-0378">Hydrolase</keyword>
<name>A0A1S3DBP6_DIACI</name>
<dbReference type="SUPFAM" id="SSF47807">
    <property type="entry name" value="5' to 3' exonuclease, C-terminal subdomain"/>
    <property type="match status" value="1"/>
</dbReference>
<evidence type="ECO:0000313" key="17">
    <source>
        <dbReference type="RefSeq" id="XP_008478482.1"/>
    </source>
</evidence>
<evidence type="ECO:0000256" key="12">
    <source>
        <dbReference type="ARBA" id="ARBA00023242"/>
    </source>
</evidence>
<keyword evidence="3 13" id="KW-0540">Nuclease</keyword>
<evidence type="ECO:0000256" key="3">
    <source>
        <dbReference type="ARBA" id="ARBA00022722"/>
    </source>
</evidence>
<dbReference type="GO" id="GO:0003677">
    <property type="term" value="F:DNA binding"/>
    <property type="evidence" value="ECO:0007669"/>
    <property type="project" value="UniProtKB-UniRule"/>
</dbReference>
<keyword evidence="8 13" id="KW-0269">Exonuclease</keyword>
<keyword evidence="10 13" id="KW-0238">DNA-binding</keyword>
<gene>
    <name evidence="17" type="primary">LOC103515320</name>
</gene>
<feature type="compositionally biased region" description="Polar residues" evidence="14">
    <location>
        <begin position="354"/>
        <end position="376"/>
    </location>
</feature>
<dbReference type="GO" id="GO:0017108">
    <property type="term" value="F:5'-flap endonuclease activity"/>
    <property type="evidence" value="ECO:0007669"/>
    <property type="project" value="TreeGrafter"/>
</dbReference>
<dbReference type="GeneID" id="103515320"/>
<keyword evidence="4 13" id="KW-0479">Metal-binding</keyword>
<dbReference type="InterPro" id="IPR006085">
    <property type="entry name" value="XPG_DNA_repair_N"/>
</dbReference>
<dbReference type="KEGG" id="dci:103515320"/>
<evidence type="ECO:0000256" key="10">
    <source>
        <dbReference type="ARBA" id="ARBA00023125"/>
    </source>
</evidence>
<dbReference type="PANTHER" id="PTHR11081:SF8">
    <property type="entry name" value="EXONUCLEASE 1"/>
    <property type="match status" value="1"/>
</dbReference>
<dbReference type="Pfam" id="PF00752">
    <property type="entry name" value="XPG_N"/>
    <property type="match status" value="1"/>
</dbReference>
<dbReference type="GO" id="GO:0006298">
    <property type="term" value="P:mismatch repair"/>
    <property type="evidence" value="ECO:0007669"/>
    <property type="project" value="TreeGrafter"/>
</dbReference>
<evidence type="ECO:0000256" key="1">
    <source>
        <dbReference type="ARBA" id="ARBA00004123"/>
    </source>
</evidence>
<dbReference type="RefSeq" id="XP_008478482.1">
    <property type="nucleotide sequence ID" value="XM_008480260.3"/>
</dbReference>
<evidence type="ECO:0000256" key="4">
    <source>
        <dbReference type="ARBA" id="ARBA00022723"/>
    </source>
</evidence>
<evidence type="ECO:0000256" key="7">
    <source>
        <dbReference type="ARBA" id="ARBA00022801"/>
    </source>
</evidence>
<evidence type="ECO:0000256" key="14">
    <source>
        <dbReference type="SAM" id="MobiDB-lite"/>
    </source>
</evidence>
<feature type="domain" description="XPG-I" evidence="15">
    <location>
        <begin position="90"/>
        <end position="158"/>
    </location>
</feature>
<dbReference type="OMA" id="RVETNTH"/>
<dbReference type="InterPro" id="IPR008918">
    <property type="entry name" value="HhH2"/>
</dbReference>
<organism evidence="16 17">
    <name type="scientific">Diaphorina citri</name>
    <name type="common">Asian citrus psyllid</name>
    <dbReference type="NCBI Taxonomy" id="121845"/>
    <lineage>
        <taxon>Eukaryota</taxon>
        <taxon>Metazoa</taxon>
        <taxon>Ecdysozoa</taxon>
        <taxon>Arthropoda</taxon>
        <taxon>Hexapoda</taxon>
        <taxon>Insecta</taxon>
        <taxon>Pterygota</taxon>
        <taxon>Neoptera</taxon>
        <taxon>Paraneoptera</taxon>
        <taxon>Hemiptera</taxon>
        <taxon>Sternorrhyncha</taxon>
        <taxon>Psylloidea</taxon>
        <taxon>Psyllidae</taxon>
        <taxon>Diaphorininae</taxon>
        <taxon>Diaphorina</taxon>
    </lineage>
</organism>
<dbReference type="PaxDb" id="121845-A0A1S3DBP6"/>
<evidence type="ECO:0000256" key="5">
    <source>
        <dbReference type="ARBA" id="ARBA00022759"/>
    </source>
</evidence>
<comment type="function">
    <text evidence="13">5'-&gt;3' double-stranded DNA exonuclease which may also possess a cryptic 3'-&gt;5' double-stranded DNA exonuclease activity. Functions in DNA mismatch repair.</text>
</comment>
<dbReference type="EC" id="3.1.-.-" evidence="13"/>
<dbReference type="PRINTS" id="PR00853">
    <property type="entry name" value="XPGRADSUPER"/>
</dbReference>
<accession>A0A1S3DBP6</accession>
<feature type="region of interest" description="Disordered" evidence="14">
    <location>
        <begin position="323"/>
        <end position="385"/>
    </location>
</feature>
<dbReference type="GO" id="GO:0005634">
    <property type="term" value="C:nucleus"/>
    <property type="evidence" value="ECO:0007669"/>
    <property type="project" value="UniProtKB-SubCell"/>
</dbReference>
<keyword evidence="12 13" id="KW-0539">Nucleus</keyword>
<proteinExistence type="inferred from homology"/>
<comment type="similarity">
    <text evidence="13">Belongs to the XPG/RAD2 endonuclease family. EXO1 subfamily.</text>
</comment>
<keyword evidence="13" id="KW-0267">Excision nuclease</keyword>
<feature type="region of interest" description="Disordered" evidence="14">
    <location>
        <begin position="414"/>
        <end position="455"/>
    </location>
</feature>
<dbReference type="GO" id="GO:0035312">
    <property type="term" value="F:5'-3' DNA exonuclease activity"/>
    <property type="evidence" value="ECO:0007669"/>
    <property type="project" value="UniProtKB-UniRule"/>
</dbReference>
<evidence type="ECO:0000256" key="8">
    <source>
        <dbReference type="ARBA" id="ARBA00022839"/>
    </source>
</evidence>
<dbReference type="SUPFAM" id="SSF88723">
    <property type="entry name" value="PIN domain-like"/>
    <property type="match status" value="1"/>
</dbReference>
<dbReference type="CDD" id="cd09857">
    <property type="entry name" value="PIN_EXO1"/>
    <property type="match status" value="1"/>
</dbReference>
<evidence type="ECO:0000256" key="13">
    <source>
        <dbReference type="RuleBase" id="RU910737"/>
    </source>
</evidence>
<dbReference type="InterPro" id="IPR006084">
    <property type="entry name" value="XPG/Rad2"/>
</dbReference>
<keyword evidence="11 13" id="KW-0234">DNA repair</keyword>
<dbReference type="Gene3D" id="3.40.50.1010">
    <property type="entry name" value="5'-nuclease"/>
    <property type="match status" value="1"/>
</dbReference>
<evidence type="ECO:0000256" key="9">
    <source>
        <dbReference type="ARBA" id="ARBA00022842"/>
    </source>
</evidence>
<comment type="cofactor">
    <cofactor evidence="13">
        <name>Mg(2+)</name>
        <dbReference type="ChEBI" id="CHEBI:18420"/>
    </cofactor>
    <text evidence="13">Binds 2 magnesium ions per subunit. They probably participate in the reaction catalyzed by the enzyme. May bind an additional third magnesium ion after substrate binding.</text>
</comment>
<dbReference type="PROSITE" id="PS00842">
    <property type="entry name" value="XPG_2"/>
    <property type="match status" value="1"/>
</dbReference>
<dbReference type="InterPro" id="IPR044752">
    <property type="entry name" value="PIN-like_EXO1"/>
</dbReference>
<dbReference type="SMART" id="SM00484">
    <property type="entry name" value="XPGI"/>
    <property type="match status" value="1"/>
</dbReference>
<dbReference type="Gene3D" id="1.10.150.20">
    <property type="entry name" value="5' to 3' exonuclease, C-terminal subdomain"/>
    <property type="match status" value="1"/>
</dbReference>